<evidence type="ECO:0000313" key="6">
    <source>
        <dbReference type="Proteomes" id="UP000281904"/>
    </source>
</evidence>
<dbReference type="Gene3D" id="3.40.50.880">
    <property type="match status" value="1"/>
</dbReference>
<dbReference type="GO" id="GO:0003700">
    <property type="term" value="F:DNA-binding transcription factor activity"/>
    <property type="evidence" value="ECO:0007669"/>
    <property type="project" value="InterPro"/>
</dbReference>
<dbReference type="PROSITE" id="PS01124">
    <property type="entry name" value="HTH_ARAC_FAMILY_2"/>
    <property type="match status" value="1"/>
</dbReference>
<sequence>MHDFLIIVPDGGMLFEAAGVADILTQANRLLPSDAPGASYRVTVATTQTHRVVHGVSGLNLLADQRLCDLDPARPYDTVMVANKGQSDAENLSVVHWLQQAAPHARRIASICGGALLLAQAGLLDGRHATTHWRLLDRLQAEFPRVTVDRGPIYVQDGAVWTSAGVSSGFDLTLALIEEDHGFSLARDVAQDLVMFLRRPGGQAQFSRYLLHQAGDGPICQLQSWLAENLTQPLSVTQLAERVAMSPRNFTRVFTRATGVTPARYVEEVRLNAARQRLEQTTLGIEQIAADTGFGSGLNLRRVFERNLHLTPTEYRQRFCARHLS</sequence>
<keyword evidence="1" id="KW-0805">Transcription regulation</keyword>
<dbReference type="InterPro" id="IPR018060">
    <property type="entry name" value="HTH_AraC"/>
</dbReference>
<dbReference type="SUPFAM" id="SSF52317">
    <property type="entry name" value="Class I glutamine amidotransferase-like"/>
    <property type="match status" value="1"/>
</dbReference>
<reference evidence="4 7" key="2">
    <citation type="submission" date="2020-11" db="EMBL/GenBank/DDBJ databases">
        <title>Enhanced detection system for hospital associated transmission using whole genome sequencing surveillance.</title>
        <authorList>
            <person name="Harrison L.H."/>
            <person name="Van Tyne D."/>
            <person name="Marsh J.W."/>
            <person name="Griffith M.P."/>
            <person name="Snyder D.J."/>
            <person name="Cooper V.S."/>
            <person name="Mustapha M."/>
        </authorList>
    </citation>
    <scope>NUCLEOTIDE SEQUENCE [LARGE SCALE GENOMIC DNA]</scope>
    <source>
        <strain evidence="4 7">SER00230</strain>
    </source>
</reference>
<evidence type="ECO:0000259" key="3">
    <source>
        <dbReference type="PROSITE" id="PS01124"/>
    </source>
</evidence>
<dbReference type="AlphaFoldDB" id="A0A448SRC8"/>
<dbReference type="InterPro" id="IPR002818">
    <property type="entry name" value="DJ-1/PfpI"/>
</dbReference>
<evidence type="ECO:0000313" key="5">
    <source>
        <dbReference type="EMBL" id="VEI70207.1"/>
    </source>
</evidence>
<dbReference type="Pfam" id="PF12833">
    <property type="entry name" value="HTH_18"/>
    <property type="match status" value="1"/>
</dbReference>
<dbReference type="CDD" id="cd03137">
    <property type="entry name" value="GATase1_AraC_1"/>
    <property type="match status" value="1"/>
</dbReference>
<proteinExistence type="predicted"/>
<dbReference type="EMBL" id="JADULK010000002">
    <property type="protein sequence ID" value="MBH1929245.1"/>
    <property type="molecule type" value="Genomic_DNA"/>
</dbReference>
<dbReference type="SMART" id="SM00342">
    <property type="entry name" value="HTH_ARAC"/>
    <property type="match status" value="1"/>
</dbReference>
<protein>
    <submittedName>
        <fullName evidence="4">Helix-turn-helix domain-containing protein</fullName>
    </submittedName>
    <submittedName>
        <fullName evidence="5">Uncharacterized HTH-type transcriptional regulator ypdC</fullName>
    </submittedName>
</protein>
<organism evidence="5 6">
    <name type="scientific">Serratia rubidaea</name>
    <name type="common">Serratia marinorubra</name>
    <dbReference type="NCBI Taxonomy" id="61652"/>
    <lineage>
        <taxon>Bacteria</taxon>
        <taxon>Pseudomonadati</taxon>
        <taxon>Pseudomonadota</taxon>
        <taxon>Gammaproteobacteria</taxon>
        <taxon>Enterobacterales</taxon>
        <taxon>Yersiniaceae</taxon>
        <taxon>Serratia</taxon>
    </lineage>
</organism>
<name>A0A448SRC8_SERRU</name>
<evidence type="ECO:0000256" key="2">
    <source>
        <dbReference type="ARBA" id="ARBA00023163"/>
    </source>
</evidence>
<keyword evidence="2" id="KW-0804">Transcription</keyword>
<dbReference type="InterPro" id="IPR029062">
    <property type="entry name" value="Class_I_gatase-like"/>
</dbReference>
<feature type="domain" description="HTH araC/xylS-type" evidence="3">
    <location>
        <begin position="220"/>
        <end position="318"/>
    </location>
</feature>
<evidence type="ECO:0000313" key="4">
    <source>
        <dbReference type="EMBL" id="MBH1929245.1"/>
    </source>
</evidence>
<dbReference type="EMBL" id="LR134493">
    <property type="protein sequence ID" value="VEI70207.1"/>
    <property type="molecule type" value="Genomic_DNA"/>
</dbReference>
<dbReference type="InterPro" id="IPR009057">
    <property type="entry name" value="Homeodomain-like_sf"/>
</dbReference>
<dbReference type="SUPFAM" id="SSF46689">
    <property type="entry name" value="Homeodomain-like"/>
    <property type="match status" value="2"/>
</dbReference>
<dbReference type="Pfam" id="PF01965">
    <property type="entry name" value="DJ-1_PfpI"/>
    <property type="match status" value="1"/>
</dbReference>
<gene>
    <name evidence="5" type="primary">ypdC</name>
    <name evidence="4" type="ORF">I5U13_06145</name>
    <name evidence="5" type="ORF">NCTC10036_03922</name>
</gene>
<keyword evidence="7" id="KW-1185">Reference proteome</keyword>
<dbReference type="Proteomes" id="UP000281904">
    <property type="component" value="Chromosome"/>
</dbReference>
<dbReference type="Proteomes" id="UP000624159">
    <property type="component" value="Unassembled WGS sequence"/>
</dbReference>
<dbReference type="Gene3D" id="1.10.10.60">
    <property type="entry name" value="Homeodomain-like"/>
    <property type="match status" value="2"/>
</dbReference>
<accession>A0A448SRC8</accession>
<dbReference type="GO" id="GO:0043565">
    <property type="term" value="F:sequence-specific DNA binding"/>
    <property type="evidence" value="ECO:0007669"/>
    <property type="project" value="InterPro"/>
</dbReference>
<dbReference type="PANTHER" id="PTHR43130:SF3">
    <property type="entry name" value="HTH-TYPE TRANSCRIPTIONAL REGULATOR RV1931C"/>
    <property type="match status" value="1"/>
</dbReference>
<dbReference type="PANTHER" id="PTHR43130">
    <property type="entry name" value="ARAC-FAMILY TRANSCRIPTIONAL REGULATOR"/>
    <property type="match status" value="1"/>
</dbReference>
<dbReference type="RefSeq" id="WP_126532552.1">
    <property type="nucleotide sequence ID" value="NZ_JADULK010000002.1"/>
</dbReference>
<evidence type="ECO:0000313" key="7">
    <source>
        <dbReference type="Proteomes" id="UP000624159"/>
    </source>
</evidence>
<dbReference type="InterPro" id="IPR052158">
    <property type="entry name" value="INH-QAR"/>
</dbReference>
<evidence type="ECO:0000256" key="1">
    <source>
        <dbReference type="ARBA" id="ARBA00023015"/>
    </source>
</evidence>
<reference evidence="5 6" key="1">
    <citation type="submission" date="2018-12" db="EMBL/GenBank/DDBJ databases">
        <authorList>
            <consortium name="Pathogen Informatics"/>
        </authorList>
    </citation>
    <scope>NUCLEOTIDE SEQUENCE [LARGE SCALE GENOMIC DNA]</scope>
    <source>
        <strain evidence="5 6">NCTC10036</strain>
    </source>
</reference>